<feature type="domain" description="F-box" evidence="1">
    <location>
        <begin position="24"/>
        <end position="56"/>
    </location>
</feature>
<dbReference type="AlphaFoldDB" id="A0A9K3J5W2"/>
<reference evidence="2" key="1">
    <citation type="journal article" date="2017" name="Nature">
        <title>The sunflower genome provides insights into oil metabolism, flowering and Asterid evolution.</title>
        <authorList>
            <person name="Badouin H."/>
            <person name="Gouzy J."/>
            <person name="Grassa C.J."/>
            <person name="Murat F."/>
            <person name="Staton S.E."/>
            <person name="Cottret L."/>
            <person name="Lelandais-Briere C."/>
            <person name="Owens G.L."/>
            <person name="Carrere S."/>
            <person name="Mayjonade B."/>
            <person name="Legrand L."/>
            <person name="Gill N."/>
            <person name="Kane N.C."/>
            <person name="Bowers J.E."/>
            <person name="Hubner S."/>
            <person name="Bellec A."/>
            <person name="Berard A."/>
            <person name="Berges H."/>
            <person name="Blanchet N."/>
            <person name="Boniface M.C."/>
            <person name="Brunel D."/>
            <person name="Catrice O."/>
            <person name="Chaidir N."/>
            <person name="Claudel C."/>
            <person name="Donnadieu C."/>
            <person name="Faraut T."/>
            <person name="Fievet G."/>
            <person name="Helmstetter N."/>
            <person name="King M."/>
            <person name="Knapp S.J."/>
            <person name="Lai Z."/>
            <person name="Le Paslier M.C."/>
            <person name="Lippi Y."/>
            <person name="Lorenzon L."/>
            <person name="Mandel J.R."/>
            <person name="Marage G."/>
            <person name="Marchand G."/>
            <person name="Marquand E."/>
            <person name="Bret-Mestries E."/>
            <person name="Morien E."/>
            <person name="Nambeesan S."/>
            <person name="Nguyen T."/>
            <person name="Pegot-Espagnet P."/>
            <person name="Pouilly N."/>
            <person name="Raftis F."/>
            <person name="Sallet E."/>
            <person name="Schiex T."/>
            <person name="Thomas J."/>
            <person name="Vandecasteele C."/>
            <person name="Vares D."/>
            <person name="Vear F."/>
            <person name="Vautrin S."/>
            <person name="Crespi M."/>
            <person name="Mangin B."/>
            <person name="Burke J.M."/>
            <person name="Salse J."/>
            <person name="Munos S."/>
            <person name="Vincourt P."/>
            <person name="Rieseberg L.H."/>
            <person name="Langlade N.B."/>
        </authorList>
    </citation>
    <scope>NUCLEOTIDE SEQUENCE</scope>
    <source>
        <tissue evidence="2">Leaves</tissue>
    </source>
</reference>
<dbReference type="InterPro" id="IPR036047">
    <property type="entry name" value="F-box-like_dom_sf"/>
</dbReference>
<accession>A0A9K3J5W2</accession>
<protein>
    <submittedName>
        <fullName evidence="2">F-box domain-containing protein</fullName>
    </submittedName>
</protein>
<organism evidence="2 3">
    <name type="scientific">Helianthus annuus</name>
    <name type="common">Common sunflower</name>
    <dbReference type="NCBI Taxonomy" id="4232"/>
    <lineage>
        <taxon>Eukaryota</taxon>
        <taxon>Viridiplantae</taxon>
        <taxon>Streptophyta</taxon>
        <taxon>Embryophyta</taxon>
        <taxon>Tracheophyta</taxon>
        <taxon>Spermatophyta</taxon>
        <taxon>Magnoliopsida</taxon>
        <taxon>eudicotyledons</taxon>
        <taxon>Gunneridae</taxon>
        <taxon>Pentapetalae</taxon>
        <taxon>asterids</taxon>
        <taxon>campanulids</taxon>
        <taxon>Asterales</taxon>
        <taxon>Asteraceae</taxon>
        <taxon>Asteroideae</taxon>
        <taxon>Heliantheae alliance</taxon>
        <taxon>Heliantheae</taxon>
        <taxon>Helianthus</taxon>
    </lineage>
</organism>
<dbReference type="Proteomes" id="UP000215914">
    <property type="component" value="Unassembled WGS sequence"/>
</dbReference>
<gene>
    <name evidence="2" type="ORF">HanXRQr2_Chr04g0157201</name>
</gene>
<dbReference type="Gramene" id="mRNA:HanXRQr2_Chr04g0157201">
    <property type="protein sequence ID" value="CDS:HanXRQr2_Chr04g0157201.1"/>
    <property type="gene ID" value="HanXRQr2_Chr04g0157201"/>
</dbReference>
<evidence type="ECO:0000313" key="3">
    <source>
        <dbReference type="Proteomes" id="UP000215914"/>
    </source>
</evidence>
<dbReference type="SUPFAM" id="SSF81383">
    <property type="entry name" value="F-box domain"/>
    <property type="match status" value="1"/>
</dbReference>
<dbReference type="InterPro" id="IPR001810">
    <property type="entry name" value="F-box_dom"/>
</dbReference>
<sequence>MQGGKLMEFGGGRRVKREWQEILPELLMKIVSSLDDRTVIVAAGVCSGWRNAICTQLTHISLSWYMFTVFNGFGSKQVILKTE</sequence>
<keyword evidence="3" id="KW-1185">Reference proteome</keyword>
<comment type="caution">
    <text evidence="2">The sequence shown here is derived from an EMBL/GenBank/DDBJ whole genome shotgun (WGS) entry which is preliminary data.</text>
</comment>
<name>A0A9K3J5W2_HELAN</name>
<reference evidence="2" key="2">
    <citation type="submission" date="2020-06" db="EMBL/GenBank/DDBJ databases">
        <title>Helianthus annuus Genome sequencing and assembly Release 2.</title>
        <authorList>
            <person name="Gouzy J."/>
            <person name="Langlade N."/>
            <person name="Munos S."/>
        </authorList>
    </citation>
    <scope>NUCLEOTIDE SEQUENCE</scope>
    <source>
        <tissue evidence="2">Leaves</tissue>
    </source>
</reference>
<dbReference type="Gene3D" id="1.20.1280.50">
    <property type="match status" value="1"/>
</dbReference>
<dbReference type="EMBL" id="MNCJ02000319">
    <property type="protein sequence ID" value="KAF5809441.1"/>
    <property type="molecule type" value="Genomic_DNA"/>
</dbReference>
<evidence type="ECO:0000259" key="1">
    <source>
        <dbReference type="Pfam" id="PF00646"/>
    </source>
</evidence>
<proteinExistence type="predicted"/>
<dbReference type="Pfam" id="PF00646">
    <property type="entry name" value="F-box"/>
    <property type="match status" value="1"/>
</dbReference>
<evidence type="ECO:0000313" key="2">
    <source>
        <dbReference type="EMBL" id="KAF5809441.1"/>
    </source>
</evidence>